<evidence type="ECO:0000256" key="2">
    <source>
        <dbReference type="ARBA" id="ARBA00003921"/>
    </source>
</evidence>
<name>A0A364NJP2_9GAMM</name>
<evidence type="ECO:0000256" key="5">
    <source>
        <dbReference type="ARBA" id="ARBA00010485"/>
    </source>
</evidence>
<evidence type="ECO:0000313" key="22">
    <source>
        <dbReference type="EMBL" id="RAU17251.1"/>
    </source>
</evidence>
<dbReference type="InterPro" id="IPR003170">
    <property type="entry name" value="MurB"/>
</dbReference>
<evidence type="ECO:0000256" key="9">
    <source>
        <dbReference type="ARBA" id="ARBA00022618"/>
    </source>
</evidence>
<keyword evidence="8 20" id="KW-0963">Cytoplasm</keyword>
<evidence type="ECO:0000256" key="1">
    <source>
        <dbReference type="ARBA" id="ARBA00001974"/>
    </source>
</evidence>
<reference evidence="22 23" key="1">
    <citation type="submission" date="2018-06" db="EMBL/GenBank/DDBJ databases">
        <title>Nitrincola tibetense sp. nov., isolated from Lake XuguoCo on Tibetan Plateau.</title>
        <authorList>
            <person name="Xing P."/>
        </authorList>
    </citation>
    <scope>NUCLEOTIDE SEQUENCE [LARGE SCALE GENOMIC DNA]</scope>
    <source>
        <strain evidence="23">xg18</strain>
    </source>
</reference>
<dbReference type="GO" id="GO:0008360">
    <property type="term" value="P:regulation of cell shape"/>
    <property type="evidence" value="ECO:0007669"/>
    <property type="project" value="UniProtKB-KW"/>
</dbReference>
<keyword evidence="13 20" id="KW-0133">Cell shape</keyword>
<keyword evidence="10 20" id="KW-0285">Flavoprotein</keyword>
<evidence type="ECO:0000256" key="6">
    <source>
        <dbReference type="ARBA" id="ARBA00012518"/>
    </source>
</evidence>
<comment type="cofactor">
    <cofactor evidence="1 20">
        <name>FAD</name>
        <dbReference type="ChEBI" id="CHEBI:57692"/>
    </cofactor>
</comment>
<evidence type="ECO:0000259" key="21">
    <source>
        <dbReference type="PROSITE" id="PS51387"/>
    </source>
</evidence>
<evidence type="ECO:0000256" key="13">
    <source>
        <dbReference type="ARBA" id="ARBA00022960"/>
    </source>
</evidence>
<dbReference type="InterPro" id="IPR006094">
    <property type="entry name" value="Oxid_FAD_bind_N"/>
</dbReference>
<dbReference type="InterPro" id="IPR016166">
    <property type="entry name" value="FAD-bd_PCMH"/>
</dbReference>
<comment type="function">
    <text evidence="2 20">Cell wall formation.</text>
</comment>
<comment type="pathway">
    <text evidence="4 20">Cell wall biogenesis; peptidoglycan biosynthesis.</text>
</comment>
<keyword evidence="11 20" id="KW-0274">FAD</keyword>
<dbReference type="GO" id="GO:0071555">
    <property type="term" value="P:cell wall organization"/>
    <property type="evidence" value="ECO:0007669"/>
    <property type="project" value="UniProtKB-KW"/>
</dbReference>
<dbReference type="InterPro" id="IPR011601">
    <property type="entry name" value="MurB_C"/>
</dbReference>
<gene>
    <name evidence="20" type="primary">murB</name>
    <name evidence="22" type="ORF">DN062_13885</name>
</gene>
<dbReference type="GO" id="GO:0009252">
    <property type="term" value="P:peptidoglycan biosynthetic process"/>
    <property type="evidence" value="ECO:0007669"/>
    <property type="project" value="UniProtKB-UniRule"/>
</dbReference>
<evidence type="ECO:0000256" key="16">
    <source>
        <dbReference type="ARBA" id="ARBA00023306"/>
    </source>
</evidence>
<dbReference type="Pfam" id="PF01565">
    <property type="entry name" value="FAD_binding_4"/>
    <property type="match status" value="1"/>
</dbReference>
<keyword evidence="16 20" id="KW-0131">Cell cycle</keyword>
<comment type="similarity">
    <text evidence="5 20">Belongs to the MurB family.</text>
</comment>
<evidence type="ECO:0000256" key="18">
    <source>
        <dbReference type="ARBA" id="ARBA00031026"/>
    </source>
</evidence>
<sequence>MAELLQNVSLTASNTFGFEVEAERYAEVSNIAEIPPLLAKIEKQGWPLLILGGGSNLVLSSKLPGCVLQIVLRGYEVLEEQADHVIVRVAAGEEWHQCVTQCLQSGWYGLENLALIPGRVGAAPVQNIGAYGVELKDVVSRVDVYDRIAKQFDSLTLDQCCFGYRDSVFKSVYPDRYLITHVCFKLSKVPSVKVAYAALESACRHLYPNVESFSPQQVFEAVCFVRRSKLPDPGKLGNAGSFFKNPVVSSDVFFELRAAFPELVAYPDPQGYKLAAGWMIDYLGWKGRLLGSVGVYKDQALVLVNHGGGSRENIESLSAQIQDDVMKNFRVFLEVEPRFYP</sequence>
<dbReference type="OrthoDB" id="9804753at2"/>
<proteinExistence type="inferred from homology"/>
<dbReference type="Gene3D" id="3.30.465.10">
    <property type="match status" value="1"/>
</dbReference>
<dbReference type="NCBIfam" id="TIGR00179">
    <property type="entry name" value="murB"/>
    <property type="match status" value="1"/>
</dbReference>
<evidence type="ECO:0000256" key="12">
    <source>
        <dbReference type="ARBA" id="ARBA00022857"/>
    </source>
</evidence>
<evidence type="ECO:0000256" key="20">
    <source>
        <dbReference type="HAMAP-Rule" id="MF_00037"/>
    </source>
</evidence>
<dbReference type="EMBL" id="QKRX01000011">
    <property type="protein sequence ID" value="RAU17251.1"/>
    <property type="molecule type" value="Genomic_DNA"/>
</dbReference>
<dbReference type="GO" id="GO:0005829">
    <property type="term" value="C:cytosol"/>
    <property type="evidence" value="ECO:0007669"/>
    <property type="project" value="TreeGrafter"/>
</dbReference>
<dbReference type="AlphaFoldDB" id="A0A364NJP2"/>
<dbReference type="UniPathway" id="UPA00219"/>
<feature type="active site" evidence="20">
    <location>
        <position position="165"/>
    </location>
</feature>
<dbReference type="NCBIfam" id="NF000755">
    <property type="entry name" value="PRK00046.1"/>
    <property type="match status" value="1"/>
</dbReference>
<evidence type="ECO:0000256" key="15">
    <source>
        <dbReference type="ARBA" id="ARBA00023002"/>
    </source>
</evidence>
<accession>A0A364NJP2</accession>
<keyword evidence="15 20" id="KW-0560">Oxidoreductase</keyword>
<dbReference type="InterPro" id="IPR016169">
    <property type="entry name" value="FAD-bd_PCMH_sub2"/>
</dbReference>
<dbReference type="InterPro" id="IPR036318">
    <property type="entry name" value="FAD-bd_PCMH-like_sf"/>
</dbReference>
<dbReference type="PANTHER" id="PTHR21071:SF4">
    <property type="entry name" value="UDP-N-ACETYLENOLPYRUVOYLGLUCOSAMINE REDUCTASE"/>
    <property type="match status" value="1"/>
</dbReference>
<dbReference type="Proteomes" id="UP000250744">
    <property type="component" value="Unassembled WGS sequence"/>
</dbReference>
<dbReference type="PROSITE" id="PS51387">
    <property type="entry name" value="FAD_PCMH"/>
    <property type="match status" value="1"/>
</dbReference>
<dbReference type="InterPro" id="IPR016167">
    <property type="entry name" value="FAD-bd_PCMH_sub1"/>
</dbReference>
<evidence type="ECO:0000256" key="8">
    <source>
        <dbReference type="ARBA" id="ARBA00022490"/>
    </source>
</evidence>
<organism evidence="22 23">
    <name type="scientific">Nitrincola tibetensis</name>
    <dbReference type="NCBI Taxonomy" id="2219697"/>
    <lineage>
        <taxon>Bacteria</taxon>
        <taxon>Pseudomonadati</taxon>
        <taxon>Pseudomonadota</taxon>
        <taxon>Gammaproteobacteria</taxon>
        <taxon>Oceanospirillales</taxon>
        <taxon>Oceanospirillaceae</taxon>
        <taxon>Nitrincola</taxon>
    </lineage>
</organism>
<protein>
    <recommendedName>
        <fullName evidence="7 20">UDP-N-acetylenolpyruvoylglucosamine reductase</fullName>
        <ecNumber evidence="6 20">1.3.1.98</ecNumber>
    </recommendedName>
    <alternativeName>
        <fullName evidence="18 20">UDP-N-acetylmuramate dehydrogenase</fullName>
    </alternativeName>
</protein>
<keyword evidence="23" id="KW-1185">Reference proteome</keyword>
<dbReference type="Gene3D" id="3.30.43.10">
    <property type="entry name" value="Uridine Diphospho-n-acetylenolpyruvylglucosamine Reductase, domain 2"/>
    <property type="match status" value="1"/>
</dbReference>
<dbReference type="GO" id="GO:0071949">
    <property type="term" value="F:FAD binding"/>
    <property type="evidence" value="ECO:0007669"/>
    <property type="project" value="InterPro"/>
</dbReference>
<keyword evidence="12 20" id="KW-0521">NADP</keyword>
<evidence type="ECO:0000256" key="11">
    <source>
        <dbReference type="ARBA" id="ARBA00022827"/>
    </source>
</evidence>
<comment type="catalytic activity">
    <reaction evidence="19 20">
        <text>UDP-N-acetyl-alpha-D-muramate + NADP(+) = UDP-N-acetyl-3-O-(1-carboxyvinyl)-alpha-D-glucosamine + NADPH + H(+)</text>
        <dbReference type="Rhea" id="RHEA:12248"/>
        <dbReference type="ChEBI" id="CHEBI:15378"/>
        <dbReference type="ChEBI" id="CHEBI:57783"/>
        <dbReference type="ChEBI" id="CHEBI:58349"/>
        <dbReference type="ChEBI" id="CHEBI:68483"/>
        <dbReference type="ChEBI" id="CHEBI:70757"/>
        <dbReference type="EC" id="1.3.1.98"/>
    </reaction>
</comment>
<dbReference type="GO" id="GO:0008762">
    <property type="term" value="F:UDP-N-acetylmuramate dehydrogenase activity"/>
    <property type="evidence" value="ECO:0007669"/>
    <property type="project" value="UniProtKB-UniRule"/>
</dbReference>
<feature type="active site" evidence="20">
    <location>
        <position position="336"/>
    </location>
</feature>
<dbReference type="Pfam" id="PF02873">
    <property type="entry name" value="MurB_C"/>
    <property type="match status" value="1"/>
</dbReference>
<dbReference type="Gene3D" id="3.90.78.10">
    <property type="entry name" value="UDP-N-acetylenolpyruvoylglucosamine reductase, C-terminal domain"/>
    <property type="match status" value="1"/>
</dbReference>
<evidence type="ECO:0000256" key="7">
    <source>
        <dbReference type="ARBA" id="ARBA00015188"/>
    </source>
</evidence>
<keyword evidence="9 20" id="KW-0132">Cell division</keyword>
<dbReference type="SUPFAM" id="SSF56194">
    <property type="entry name" value="Uridine diphospho-N-Acetylenolpyruvylglucosamine reductase, MurB, C-terminal domain"/>
    <property type="match status" value="1"/>
</dbReference>
<evidence type="ECO:0000256" key="3">
    <source>
        <dbReference type="ARBA" id="ARBA00004496"/>
    </source>
</evidence>
<dbReference type="InterPro" id="IPR036635">
    <property type="entry name" value="MurB_C_sf"/>
</dbReference>
<dbReference type="GO" id="GO:0051301">
    <property type="term" value="P:cell division"/>
    <property type="evidence" value="ECO:0007669"/>
    <property type="project" value="UniProtKB-KW"/>
</dbReference>
<evidence type="ECO:0000313" key="23">
    <source>
        <dbReference type="Proteomes" id="UP000250744"/>
    </source>
</evidence>
<evidence type="ECO:0000256" key="14">
    <source>
        <dbReference type="ARBA" id="ARBA00022984"/>
    </source>
</evidence>
<keyword evidence="17 20" id="KW-0961">Cell wall biogenesis/degradation</keyword>
<feature type="domain" description="FAD-binding PCMH-type" evidence="21">
    <location>
        <begin position="18"/>
        <end position="189"/>
    </location>
</feature>
<dbReference type="RefSeq" id="WP_112159906.1">
    <property type="nucleotide sequence ID" value="NZ_QKRX01000011.1"/>
</dbReference>
<evidence type="ECO:0000256" key="17">
    <source>
        <dbReference type="ARBA" id="ARBA00023316"/>
    </source>
</evidence>
<dbReference type="PANTHER" id="PTHR21071">
    <property type="entry name" value="UDP-N-ACETYLENOLPYRUVOYLGLUCOSAMINE REDUCTASE"/>
    <property type="match status" value="1"/>
</dbReference>
<feature type="active site" description="Proton donor" evidence="20">
    <location>
        <position position="241"/>
    </location>
</feature>
<dbReference type="EC" id="1.3.1.98" evidence="6 20"/>
<evidence type="ECO:0000256" key="10">
    <source>
        <dbReference type="ARBA" id="ARBA00022630"/>
    </source>
</evidence>
<comment type="subcellular location">
    <subcellularLocation>
        <location evidence="3 20">Cytoplasm</location>
    </subcellularLocation>
</comment>
<comment type="caution">
    <text evidence="22">The sequence shown here is derived from an EMBL/GenBank/DDBJ whole genome shotgun (WGS) entry which is preliminary data.</text>
</comment>
<evidence type="ECO:0000256" key="19">
    <source>
        <dbReference type="ARBA" id="ARBA00048914"/>
    </source>
</evidence>
<evidence type="ECO:0000256" key="4">
    <source>
        <dbReference type="ARBA" id="ARBA00004752"/>
    </source>
</evidence>
<dbReference type="HAMAP" id="MF_00037">
    <property type="entry name" value="MurB"/>
    <property type="match status" value="1"/>
</dbReference>
<dbReference type="SUPFAM" id="SSF56176">
    <property type="entry name" value="FAD-binding/transporter-associated domain-like"/>
    <property type="match status" value="1"/>
</dbReference>
<keyword evidence="14 20" id="KW-0573">Peptidoglycan synthesis</keyword>